<evidence type="ECO:0000313" key="3">
    <source>
        <dbReference type="Proteomes" id="UP000192042"/>
    </source>
</evidence>
<dbReference type="PROSITE" id="PS51257">
    <property type="entry name" value="PROKAR_LIPOPROTEIN"/>
    <property type="match status" value="1"/>
</dbReference>
<feature type="chain" id="PRO_5013366009" description="Lipoprotein" evidence="1">
    <location>
        <begin position="30"/>
        <end position="219"/>
    </location>
</feature>
<evidence type="ECO:0000256" key="1">
    <source>
        <dbReference type="SAM" id="SignalP"/>
    </source>
</evidence>
<dbReference type="OrthoDB" id="9833176at2"/>
<sequence length="219" mass="24068">MAHLPSRRWFLGVCAAALLMGGCTGPAYVPEITVAEARPIVDATAEFHGLFPARALVSGKRTYGLDAPKARRQPPTELTRQLEQEMLKELAAAGVFSRVTGFDPKPDVIIAGRIDAFHEEYRPRAWTYVPILDKQLVSRLLNLKSHTSTGEASLTLFVLTPDGALIGTYEGRSTFDEQFNPTNEVPPGARLNRALSDAVKDIQDQIVRDAQLRKLASRS</sequence>
<reference evidence="2 3" key="1">
    <citation type="submission" date="2017-03" db="EMBL/GenBank/DDBJ databases">
        <authorList>
            <person name="Afonso C.L."/>
            <person name="Miller P.J."/>
            <person name="Scott M.A."/>
            <person name="Spackman E."/>
            <person name="Goraichik I."/>
            <person name="Dimitrov K.M."/>
            <person name="Suarez D.L."/>
            <person name="Swayne D.E."/>
        </authorList>
    </citation>
    <scope>NUCLEOTIDE SEQUENCE [LARGE SCALE GENOMIC DNA]</scope>
    <source>
        <strain evidence="2">Genome sequencing of Nitrospira japonica strain NJ11</strain>
    </source>
</reference>
<name>A0A1W1I8P9_9BACT</name>
<keyword evidence="3" id="KW-1185">Reference proteome</keyword>
<evidence type="ECO:0000313" key="2">
    <source>
        <dbReference type="EMBL" id="SLM49386.1"/>
    </source>
</evidence>
<accession>A0A1W1I8P9</accession>
<dbReference type="RefSeq" id="WP_080887617.1">
    <property type="nucleotide sequence ID" value="NZ_LT828648.1"/>
</dbReference>
<dbReference type="STRING" id="1325564.NSJP_3219"/>
<keyword evidence="1" id="KW-0732">Signal</keyword>
<dbReference type="InterPro" id="IPR006311">
    <property type="entry name" value="TAT_signal"/>
</dbReference>
<dbReference type="AlphaFoldDB" id="A0A1W1I8P9"/>
<organism evidence="2 3">
    <name type="scientific">Nitrospira japonica</name>
    <dbReference type="NCBI Taxonomy" id="1325564"/>
    <lineage>
        <taxon>Bacteria</taxon>
        <taxon>Pseudomonadati</taxon>
        <taxon>Nitrospirota</taxon>
        <taxon>Nitrospiria</taxon>
        <taxon>Nitrospirales</taxon>
        <taxon>Nitrospiraceae</taxon>
        <taxon>Nitrospira</taxon>
    </lineage>
</organism>
<evidence type="ECO:0008006" key="4">
    <source>
        <dbReference type="Google" id="ProtNLM"/>
    </source>
</evidence>
<feature type="signal peptide" evidence="1">
    <location>
        <begin position="1"/>
        <end position="29"/>
    </location>
</feature>
<dbReference type="PROSITE" id="PS51318">
    <property type="entry name" value="TAT"/>
    <property type="match status" value="1"/>
</dbReference>
<dbReference type="KEGG" id="nja:NSJP_3219"/>
<protein>
    <recommendedName>
        <fullName evidence="4">Lipoprotein</fullName>
    </recommendedName>
</protein>
<dbReference type="EMBL" id="LT828648">
    <property type="protein sequence ID" value="SLM49386.1"/>
    <property type="molecule type" value="Genomic_DNA"/>
</dbReference>
<dbReference type="Proteomes" id="UP000192042">
    <property type="component" value="Chromosome I"/>
</dbReference>
<gene>
    <name evidence="2" type="ORF">NSJP_3219</name>
</gene>
<proteinExistence type="predicted"/>